<dbReference type="Proteomes" id="UP001597557">
    <property type="component" value="Unassembled WGS sequence"/>
</dbReference>
<keyword evidence="3" id="KW-1185">Reference proteome</keyword>
<dbReference type="GO" id="GO:0016757">
    <property type="term" value="F:glycosyltransferase activity"/>
    <property type="evidence" value="ECO:0007669"/>
    <property type="project" value="UniProtKB-KW"/>
</dbReference>
<dbReference type="EC" id="2.4.-.-" evidence="2"/>
<keyword evidence="2" id="KW-0328">Glycosyltransferase</keyword>
<evidence type="ECO:0000313" key="3">
    <source>
        <dbReference type="Proteomes" id="UP001597557"/>
    </source>
</evidence>
<dbReference type="SUPFAM" id="SSF53756">
    <property type="entry name" value="UDP-Glycosyltransferase/glycogen phosphorylase"/>
    <property type="match status" value="1"/>
</dbReference>
<name>A0ABW5YDS8_9SPHI</name>
<dbReference type="Pfam" id="PF00534">
    <property type="entry name" value="Glycos_transf_1"/>
    <property type="match status" value="1"/>
</dbReference>
<evidence type="ECO:0000313" key="2">
    <source>
        <dbReference type="EMBL" id="MFD2873465.1"/>
    </source>
</evidence>
<proteinExistence type="predicted"/>
<accession>A0ABW5YDS8</accession>
<gene>
    <name evidence="2" type="ORF">ACFS5N_13350</name>
</gene>
<dbReference type="InterPro" id="IPR001296">
    <property type="entry name" value="Glyco_trans_1"/>
</dbReference>
<sequence length="382" mass="43575">MLKEAVLLADHNYRVTIINSSYSKQLSDEDARLLSGYPIKLISAIRLQDKYASSVVVRLMYKIGRILVKEFNIQTPLALGYASWKYKNIAIKQKADLYMAHQEMGLYCGVQLLKIKKKVAFDFEDWYSEDLLSDARSYRPLRLLRQLEKYGLKNGVFCITTSHVMAREMAGTYNVPVPVCIYNVFNKKTEILNRTKEFKKPLQLFWFSQTTGPGRGLEQFFDLLNDLNVDLEVNLLGNLVNAHYKNQLQNLSVHPLNFYPLVESVQLPKLISQFDIGLALELKEPLSRSLTVTNKLFQYMLSGLPVIATNTQGQSEIIKNYGGGILIDYDDPERSKTQIQELLTGEQTLQVYRQQAVTAANELCWDKQKVILLDLVSAALNG</sequence>
<feature type="domain" description="Glycosyl transferase family 1" evidence="1">
    <location>
        <begin position="205"/>
        <end position="356"/>
    </location>
</feature>
<comment type="caution">
    <text evidence="2">The sequence shown here is derived from an EMBL/GenBank/DDBJ whole genome shotgun (WGS) entry which is preliminary data.</text>
</comment>
<dbReference type="RefSeq" id="WP_377186259.1">
    <property type="nucleotide sequence ID" value="NZ_JBHUPD010000002.1"/>
</dbReference>
<keyword evidence="2" id="KW-0808">Transferase</keyword>
<evidence type="ECO:0000259" key="1">
    <source>
        <dbReference type="Pfam" id="PF00534"/>
    </source>
</evidence>
<dbReference type="Gene3D" id="3.40.50.2000">
    <property type="entry name" value="Glycogen Phosphorylase B"/>
    <property type="match status" value="2"/>
</dbReference>
<reference evidence="3" key="1">
    <citation type="journal article" date="2019" name="Int. J. Syst. Evol. Microbiol.">
        <title>The Global Catalogue of Microorganisms (GCM) 10K type strain sequencing project: providing services to taxonomists for standard genome sequencing and annotation.</title>
        <authorList>
            <consortium name="The Broad Institute Genomics Platform"/>
            <consortium name="The Broad Institute Genome Sequencing Center for Infectious Disease"/>
            <person name="Wu L."/>
            <person name="Ma J."/>
        </authorList>
    </citation>
    <scope>NUCLEOTIDE SEQUENCE [LARGE SCALE GENOMIC DNA]</scope>
    <source>
        <strain evidence="3">KCTC 22437</strain>
    </source>
</reference>
<organism evidence="2 3">
    <name type="scientific">Mucilaginibacter ximonensis</name>
    <dbReference type="NCBI Taxonomy" id="538021"/>
    <lineage>
        <taxon>Bacteria</taxon>
        <taxon>Pseudomonadati</taxon>
        <taxon>Bacteroidota</taxon>
        <taxon>Sphingobacteriia</taxon>
        <taxon>Sphingobacteriales</taxon>
        <taxon>Sphingobacteriaceae</taxon>
        <taxon>Mucilaginibacter</taxon>
    </lineage>
</organism>
<dbReference type="EMBL" id="JBHUPD010000002">
    <property type="protein sequence ID" value="MFD2873465.1"/>
    <property type="molecule type" value="Genomic_DNA"/>
</dbReference>
<protein>
    <submittedName>
        <fullName evidence="2">Glycosyltransferase</fullName>
        <ecNumber evidence="2">2.4.-.-</ecNumber>
    </submittedName>
</protein>